<gene>
    <name evidence="1" type="ORF">OE229_00495</name>
</gene>
<dbReference type="EMBL" id="CP106879">
    <property type="protein sequence ID" value="UYC80973.1"/>
    <property type="molecule type" value="Genomic_DNA"/>
</dbReference>
<accession>A0A9Q9P8V2</accession>
<sequence length="168" mass="18678">MADRDDATILDDRLADSSSNWEHSWLRLEAIEAGGSPKRWQQLISALVWALGGKDLAYVHSRVEVLGDSGLIEIHLFTSTTLVRVSISHEHPDPVPEVVALDTLEAIRIVRAPSVFSDGRGMVPKRARLELTFAHGDPVTIDNEQTYTTSAEHLLDYYPTLLKHLAKS</sequence>
<evidence type="ECO:0000313" key="1">
    <source>
        <dbReference type="EMBL" id="UYC80973.1"/>
    </source>
</evidence>
<dbReference type="Proteomes" id="UP001062223">
    <property type="component" value="Chromosome"/>
</dbReference>
<dbReference type="AlphaFoldDB" id="A0A9Q9P8V2"/>
<name>A0A9Q9P8V2_9MICO</name>
<dbReference type="KEGG" id="cpoi:OE229_00495"/>
<evidence type="ECO:0000313" key="2">
    <source>
        <dbReference type="Proteomes" id="UP001062223"/>
    </source>
</evidence>
<proteinExistence type="predicted"/>
<reference evidence="1" key="1">
    <citation type="submission" date="2022-09" db="EMBL/GenBank/DDBJ databases">
        <title>Taxonomy of Curtobacterium flaccumfaciens.</title>
        <authorList>
            <person name="Osdaghi E."/>
            <person name="Taghavi S.M."/>
            <person name="Hamidizade M."/>
            <person name="Abachi H."/>
            <person name="Fazliarab A."/>
            <person name="Baeyen S."/>
            <person name="Portier P."/>
            <person name="Van Vaerenbergh J."/>
            <person name="Jacques M.-A."/>
        </authorList>
    </citation>
    <scope>NUCLEOTIDE SEQUENCE</scope>
    <source>
        <strain evidence="1">AGQB46</strain>
    </source>
</reference>
<dbReference type="RefSeq" id="WP_262139225.1">
    <property type="nucleotide sequence ID" value="NZ_CP106879.1"/>
</dbReference>
<protein>
    <submittedName>
        <fullName evidence="1">Uncharacterized protein</fullName>
    </submittedName>
</protein>
<organism evidence="1 2">
    <name type="scientific">Curtobacterium poinsettiae</name>
    <dbReference type="NCBI Taxonomy" id="159612"/>
    <lineage>
        <taxon>Bacteria</taxon>
        <taxon>Bacillati</taxon>
        <taxon>Actinomycetota</taxon>
        <taxon>Actinomycetes</taxon>
        <taxon>Micrococcales</taxon>
        <taxon>Microbacteriaceae</taxon>
        <taxon>Curtobacterium</taxon>
    </lineage>
</organism>